<evidence type="ECO:0000313" key="3">
    <source>
        <dbReference type="Proteomes" id="UP000324748"/>
    </source>
</evidence>
<dbReference type="Proteomes" id="UP000325313">
    <property type="component" value="Unassembled WGS sequence"/>
</dbReference>
<evidence type="ECO:0000313" key="4">
    <source>
        <dbReference type="Proteomes" id="UP000325313"/>
    </source>
</evidence>
<keyword evidence="3" id="KW-1185">Reference proteome</keyword>
<reference evidence="3 4" key="1">
    <citation type="submission" date="2019-05" db="EMBL/GenBank/DDBJ databases">
        <title>Emergence of the Ug99 lineage of the wheat stem rust pathogen through somatic hybridization.</title>
        <authorList>
            <person name="Li F."/>
            <person name="Upadhyaya N.M."/>
            <person name="Sperschneider J."/>
            <person name="Matny O."/>
            <person name="Nguyen-Phuc H."/>
            <person name="Mago R."/>
            <person name="Raley C."/>
            <person name="Miller M.E."/>
            <person name="Silverstein K.A.T."/>
            <person name="Henningsen E."/>
            <person name="Hirsch C.D."/>
            <person name="Visser B."/>
            <person name="Pretorius Z.A."/>
            <person name="Steffenson B.J."/>
            <person name="Schwessinger B."/>
            <person name="Dodds P.N."/>
            <person name="Figueroa M."/>
        </authorList>
    </citation>
    <scope>NUCLEOTIDE SEQUENCE [LARGE SCALE GENOMIC DNA]</scope>
    <source>
        <strain evidence="2">21-0</strain>
        <strain evidence="1 4">Ug99</strain>
    </source>
</reference>
<name>A0A5B0LSH8_PUCGR</name>
<sequence>MRHPSYGQIADADFDGSVGLPKEGRVKSDFCSALSRASWVESHLGHYKKVS</sequence>
<dbReference type="EMBL" id="VDEP01000509">
    <property type="protein sequence ID" value="KAA1066810.1"/>
    <property type="molecule type" value="Genomic_DNA"/>
</dbReference>
<organism evidence="1 4">
    <name type="scientific">Puccinia graminis f. sp. tritici</name>
    <dbReference type="NCBI Taxonomy" id="56615"/>
    <lineage>
        <taxon>Eukaryota</taxon>
        <taxon>Fungi</taxon>
        <taxon>Dikarya</taxon>
        <taxon>Basidiomycota</taxon>
        <taxon>Pucciniomycotina</taxon>
        <taxon>Pucciniomycetes</taxon>
        <taxon>Pucciniales</taxon>
        <taxon>Pucciniaceae</taxon>
        <taxon>Puccinia</taxon>
    </lineage>
</organism>
<protein>
    <submittedName>
        <fullName evidence="1">Uncharacterized protein</fullName>
    </submittedName>
</protein>
<dbReference type="Proteomes" id="UP000324748">
    <property type="component" value="Unassembled WGS sequence"/>
</dbReference>
<accession>A0A5B0LSH8</accession>
<dbReference type="EMBL" id="VSWC01000170">
    <property type="protein sequence ID" value="KAA1072013.1"/>
    <property type="molecule type" value="Genomic_DNA"/>
</dbReference>
<evidence type="ECO:0000313" key="1">
    <source>
        <dbReference type="EMBL" id="KAA1066810.1"/>
    </source>
</evidence>
<dbReference type="AlphaFoldDB" id="A0A5B0LSH8"/>
<evidence type="ECO:0000313" key="2">
    <source>
        <dbReference type="EMBL" id="KAA1072013.1"/>
    </source>
</evidence>
<comment type="caution">
    <text evidence="1">The sequence shown here is derived from an EMBL/GenBank/DDBJ whole genome shotgun (WGS) entry which is preliminary data.</text>
</comment>
<gene>
    <name evidence="2" type="ORF">PGT21_025824</name>
    <name evidence="1" type="ORF">PGTUg99_027299</name>
</gene>
<proteinExistence type="predicted"/>